<gene>
    <name evidence="8" type="ORF">Scaly_0275300</name>
</gene>
<feature type="domain" description="Reticulon" evidence="7">
    <location>
        <begin position="42"/>
        <end position="238"/>
    </location>
</feature>
<sequence length="305" mass="34967">MSGDPDLFEPSEEKVHNEETEEKFHLFGRQKPVHSALGGGKPADVILWRNKQISAALLAGATVIWLLFERIGYHLITFICHCLILSLATLFLWSNLSFFVNKAPYNFPEIVLPEDLCMSAARLLTDRFNKAFAIFRAVAVGKDLKRLLYAIFALWILSIVGGWFDFLTLVYMIFVMILTMPLLYEKHEDQVDSYALKAKSKLQKQYSKLDEKVLQKLPKVPLGADNKQHVAISFKPSPATVGSDQTWSCINLVYRRVQVIKESELFVCFKDLDENKPIRNKENKSKEYTISSLFCCLKKWDMGFV</sequence>
<evidence type="ECO:0000259" key="7">
    <source>
        <dbReference type="PROSITE" id="PS50845"/>
    </source>
</evidence>
<comment type="caution">
    <text evidence="8">The sequence shown here is derived from an EMBL/GenBank/DDBJ whole genome shotgun (WGS) entry which is preliminary data.</text>
</comment>
<proteinExistence type="predicted"/>
<keyword evidence="5 6" id="KW-0472">Membrane</keyword>
<evidence type="ECO:0000256" key="1">
    <source>
        <dbReference type="ARBA" id="ARBA00004477"/>
    </source>
</evidence>
<keyword evidence="3 6" id="KW-0256">Endoplasmic reticulum</keyword>
<dbReference type="AlphaFoldDB" id="A0AAW2SAV2"/>
<accession>A0AAW2SAV2</accession>
<protein>
    <recommendedName>
        <fullName evidence="6">Reticulon-like protein</fullName>
    </recommendedName>
</protein>
<evidence type="ECO:0000256" key="3">
    <source>
        <dbReference type="ARBA" id="ARBA00022824"/>
    </source>
</evidence>
<evidence type="ECO:0000256" key="4">
    <source>
        <dbReference type="ARBA" id="ARBA00022989"/>
    </source>
</evidence>
<dbReference type="PANTHER" id="PTHR10994">
    <property type="entry name" value="RETICULON"/>
    <property type="match status" value="1"/>
</dbReference>
<name>A0AAW2SAV2_9LAMI</name>
<feature type="transmembrane region" description="Helical" evidence="6">
    <location>
        <begin position="75"/>
        <end position="94"/>
    </location>
</feature>
<comment type="subcellular location">
    <subcellularLocation>
        <location evidence="1 6">Endoplasmic reticulum membrane</location>
        <topology evidence="1 6">Multi-pass membrane protein</topology>
    </subcellularLocation>
</comment>
<keyword evidence="2 6" id="KW-0812">Transmembrane</keyword>
<dbReference type="EMBL" id="JACGWM010000002">
    <property type="protein sequence ID" value="KAL0389182.1"/>
    <property type="molecule type" value="Genomic_DNA"/>
</dbReference>
<dbReference type="PROSITE" id="PS50845">
    <property type="entry name" value="RETICULON"/>
    <property type="match status" value="1"/>
</dbReference>
<evidence type="ECO:0000256" key="2">
    <source>
        <dbReference type="ARBA" id="ARBA00022692"/>
    </source>
</evidence>
<evidence type="ECO:0000256" key="6">
    <source>
        <dbReference type="RuleBase" id="RU363132"/>
    </source>
</evidence>
<keyword evidence="4 6" id="KW-1133">Transmembrane helix</keyword>
<reference evidence="8" key="2">
    <citation type="journal article" date="2024" name="Plant">
        <title>Genomic evolution and insights into agronomic trait innovations of Sesamum species.</title>
        <authorList>
            <person name="Miao H."/>
            <person name="Wang L."/>
            <person name="Qu L."/>
            <person name="Liu H."/>
            <person name="Sun Y."/>
            <person name="Le M."/>
            <person name="Wang Q."/>
            <person name="Wei S."/>
            <person name="Zheng Y."/>
            <person name="Lin W."/>
            <person name="Duan Y."/>
            <person name="Cao H."/>
            <person name="Xiong S."/>
            <person name="Wang X."/>
            <person name="Wei L."/>
            <person name="Li C."/>
            <person name="Ma Q."/>
            <person name="Ju M."/>
            <person name="Zhao R."/>
            <person name="Li G."/>
            <person name="Mu C."/>
            <person name="Tian Q."/>
            <person name="Mei H."/>
            <person name="Zhang T."/>
            <person name="Gao T."/>
            <person name="Zhang H."/>
        </authorList>
    </citation>
    <scope>NUCLEOTIDE SEQUENCE</scope>
    <source>
        <strain evidence="8">KEN8</strain>
    </source>
</reference>
<dbReference type="PANTHER" id="PTHR10994:SF177">
    <property type="entry name" value="RETICULON-LIKE PROTEIN B15"/>
    <property type="match status" value="1"/>
</dbReference>
<evidence type="ECO:0000256" key="5">
    <source>
        <dbReference type="ARBA" id="ARBA00023136"/>
    </source>
</evidence>
<dbReference type="GO" id="GO:0009617">
    <property type="term" value="P:response to bacterium"/>
    <property type="evidence" value="ECO:0007669"/>
    <property type="project" value="InterPro"/>
</dbReference>
<dbReference type="Pfam" id="PF02453">
    <property type="entry name" value="Reticulon"/>
    <property type="match status" value="1"/>
</dbReference>
<organism evidence="8">
    <name type="scientific">Sesamum calycinum</name>
    <dbReference type="NCBI Taxonomy" id="2727403"/>
    <lineage>
        <taxon>Eukaryota</taxon>
        <taxon>Viridiplantae</taxon>
        <taxon>Streptophyta</taxon>
        <taxon>Embryophyta</taxon>
        <taxon>Tracheophyta</taxon>
        <taxon>Spermatophyta</taxon>
        <taxon>Magnoliopsida</taxon>
        <taxon>eudicotyledons</taxon>
        <taxon>Gunneridae</taxon>
        <taxon>Pentapetalae</taxon>
        <taxon>asterids</taxon>
        <taxon>lamiids</taxon>
        <taxon>Lamiales</taxon>
        <taxon>Pedaliaceae</taxon>
        <taxon>Sesamum</taxon>
    </lineage>
</organism>
<dbReference type="InterPro" id="IPR003388">
    <property type="entry name" value="Reticulon"/>
</dbReference>
<feature type="transmembrane region" description="Helical" evidence="6">
    <location>
        <begin position="147"/>
        <end position="178"/>
    </location>
</feature>
<reference evidence="8" key="1">
    <citation type="submission" date="2020-06" db="EMBL/GenBank/DDBJ databases">
        <authorList>
            <person name="Li T."/>
            <person name="Hu X."/>
            <person name="Zhang T."/>
            <person name="Song X."/>
            <person name="Zhang H."/>
            <person name="Dai N."/>
            <person name="Sheng W."/>
            <person name="Hou X."/>
            <person name="Wei L."/>
        </authorList>
    </citation>
    <scope>NUCLEOTIDE SEQUENCE</scope>
    <source>
        <strain evidence="8">KEN8</strain>
        <tissue evidence="8">Leaf</tissue>
    </source>
</reference>
<dbReference type="InterPro" id="IPR045064">
    <property type="entry name" value="Reticulon-like"/>
</dbReference>
<dbReference type="GO" id="GO:0005789">
    <property type="term" value="C:endoplasmic reticulum membrane"/>
    <property type="evidence" value="ECO:0007669"/>
    <property type="project" value="UniProtKB-SubCell"/>
</dbReference>
<evidence type="ECO:0000313" key="8">
    <source>
        <dbReference type="EMBL" id="KAL0389182.1"/>
    </source>
</evidence>